<evidence type="ECO:0008006" key="4">
    <source>
        <dbReference type="Google" id="ProtNLM"/>
    </source>
</evidence>
<reference evidence="2 3" key="1">
    <citation type="submission" date="2022-09" db="EMBL/GenBank/DDBJ databases">
        <authorList>
            <person name="Palmer J.M."/>
        </authorList>
    </citation>
    <scope>NUCLEOTIDE SEQUENCE [LARGE SCALE GENOMIC DNA]</scope>
    <source>
        <strain evidence="2 3">DSM 7382</strain>
    </source>
</reference>
<dbReference type="AlphaFoldDB" id="A0AAW0F987"/>
<gene>
    <name evidence="2" type="ORF">QCA50_019581</name>
</gene>
<organism evidence="2 3">
    <name type="scientific">Cerrena zonata</name>
    <dbReference type="NCBI Taxonomy" id="2478898"/>
    <lineage>
        <taxon>Eukaryota</taxon>
        <taxon>Fungi</taxon>
        <taxon>Dikarya</taxon>
        <taxon>Basidiomycota</taxon>
        <taxon>Agaricomycotina</taxon>
        <taxon>Agaricomycetes</taxon>
        <taxon>Polyporales</taxon>
        <taxon>Cerrenaceae</taxon>
        <taxon>Cerrena</taxon>
    </lineage>
</organism>
<evidence type="ECO:0000256" key="1">
    <source>
        <dbReference type="SAM" id="SignalP"/>
    </source>
</evidence>
<sequence length="99" mass="11233">MSSKRFVLFRILYASHLLRSAYLTSAVHPKSIPISPQQRHSTVTFTLDFSTTHTVPTLMKIQNTPTVEKTSRQVRRWCANPSILDSTCTLTSDGYCKET</sequence>
<feature type="signal peptide" evidence="1">
    <location>
        <begin position="1"/>
        <end position="26"/>
    </location>
</feature>
<protein>
    <recommendedName>
        <fullName evidence="4">Secreted protein</fullName>
    </recommendedName>
</protein>
<dbReference type="EMBL" id="JASBNA010000088">
    <property type="protein sequence ID" value="KAK7677468.1"/>
    <property type="molecule type" value="Genomic_DNA"/>
</dbReference>
<keyword evidence="3" id="KW-1185">Reference proteome</keyword>
<keyword evidence="1" id="KW-0732">Signal</keyword>
<name>A0AAW0F987_9APHY</name>
<accession>A0AAW0F987</accession>
<feature type="chain" id="PRO_5044012987" description="Secreted protein" evidence="1">
    <location>
        <begin position="27"/>
        <end position="99"/>
    </location>
</feature>
<proteinExistence type="predicted"/>
<evidence type="ECO:0000313" key="3">
    <source>
        <dbReference type="Proteomes" id="UP001385951"/>
    </source>
</evidence>
<dbReference type="Proteomes" id="UP001385951">
    <property type="component" value="Unassembled WGS sequence"/>
</dbReference>
<evidence type="ECO:0000313" key="2">
    <source>
        <dbReference type="EMBL" id="KAK7677468.1"/>
    </source>
</evidence>
<comment type="caution">
    <text evidence="2">The sequence shown here is derived from an EMBL/GenBank/DDBJ whole genome shotgun (WGS) entry which is preliminary data.</text>
</comment>